<evidence type="ECO:0000256" key="1">
    <source>
        <dbReference type="ARBA" id="ARBA00022729"/>
    </source>
</evidence>
<sequence length="346" mass="36704">MKTKLLLFAGLAFASLQSNAQNASNVSTLPYYDGFDYPIGNALVGSGNWTNATTSTVDDIIVDGLDSFITGAKGATGNAVNISGGNSDPIKYFTNTTSGTLYYSFLVRINAGSGTANFYDTFPTASPVQFISSGQQSSTNTANTNYGACVFSRMTAAGVINFGLDLDSTVSNVVWDNTAITVGTTYMVVVSNTFDAATPTAKMWINPVINGTEPSPLLSSTTGSNRTNLDRIYIRQDSNAKTPNLDLDELRIGTTWASVTGANLSVAQNDIQGLSVYPNPVRDGKLFINSNSGDVKTVVIYNVLGKQVLSKEVTSGLVDVSTIIKGNYIMKITENGKTSTRKIVIN</sequence>
<accession>A0A2S1LAT4</accession>
<dbReference type="KEGG" id="ffa:FFWV33_03485"/>
<feature type="signal peptide" evidence="2">
    <location>
        <begin position="1"/>
        <end position="20"/>
    </location>
</feature>
<evidence type="ECO:0000259" key="3">
    <source>
        <dbReference type="Pfam" id="PF18962"/>
    </source>
</evidence>
<dbReference type="RefSeq" id="WP_108739625.1">
    <property type="nucleotide sequence ID" value="NZ_CP020918.1"/>
</dbReference>
<dbReference type="InterPro" id="IPR026444">
    <property type="entry name" value="Secre_tail"/>
</dbReference>
<keyword evidence="1 2" id="KW-0732">Signal</keyword>
<feature type="chain" id="PRO_5015732604" description="Secretion system C-terminal sorting domain-containing protein" evidence="2">
    <location>
        <begin position="21"/>
        <end position="346"/>
    </location>
</feature>
<dbReference type="NCBIfam" id="TIGR04183">
    <property type="entry name" value="Por_Secre_tail"/>
    <property type="match status" value="1"/>
</dbReference>
<reference evidence="4 5" key="1">
    <citation type="submission" date="2017-04" db="EMBL/GenBank/DDBJ databases">
        <title>Compelte genome sequence of WV33.</title>
        <authorList>
            <person name="Lee P.C."/>
        </authorList>
    </citation>
    <scope>NUCLEOTIDE SEQUENCE [LARGE SCALE GENOMIC DNA]</scope>
    <source>
        <strain evidence="4 5">WV33</strain>
    </source>
</reference>
<evidence type="ECO:0000313" key="5">
    <source>
        <dbReference type="Proteomes" id="UP000244527"/>
    </source>
</evidence>
<dbReference type="OrthoDB" id="1056765at2"/>
<proteinExistence type="predicted"/>
<evidence type="ECO:0000256" key="2">
    <source>
        <dbReference type="SAM" id="SignalP"/>
    </source>
</evidence>
<protein>
    <recommendedName>
        <fullName evidence="3">Secretion system C-terminal sorting domain-containing protein</fullName>
    </recommendedName>
</protein>
<evidence type="ECO:0000313" key="4">
    <source>
        <dbReference type="EMBL" id="AWG20666.1"/>
    </source>
</evidence>
<keyword evidence="5" id="KW-1185">Reference proteome</keyword>
<dbReference type="EMBL" id="CP020918">
    <property type="protein sequence ID" value="AWG20666.1"/>
    <property type="molecule type" value="Genomic_DNA"/>
</dbReference>
<feature type="domain" description="Secretion system C-terminal sorting" evidence="3">
    <location>
        <begin position="276"/>
        <end position="345"/>
    </location>
</feature>
<dbReference type="Pfam" id="PF18962">
    <property type="entry name" value="Por_Secre_tail"/>
    <property type="match status" value="1"/>
</dbReference>
<organism evidence="4 5">
    <name type="scientific">Flavobacterium faecale</name>
    <dbReference type="NCBI Taxonomy" id="1355330"/>
    <lineage>
        <taxon>Bacteria</taxon>
        <taxon>Pseudomonadati</taxon>
        <taxon>Bacteroidota</taxon>
        <taxon>Flavobacteriia</taxon>
        <taxon>Flavobacteriales</taxon>
        <taxon>Flavobacteriaceae</taxon>
        <taxon>Flavobacterium</taxon>
    </lineage>
</organism>
<dbReference type="Proteomes" id="UP000244527">
    <property type="component" value="Chromosome"/>
</dbReference>
<gene>
    <name evidence="4" type="ORF">FFWV33_03485</name>
</gene>
<name>A0A2S1LAT4_9FLAO</name>
<dbReference type="AlphaFoldDB" id="A0A2S1LAT4"/>